<dbReference type="EMBL" id="CAJJDP010000050">
    <property type="protein sequence ID" value="CAD8167575.1"/>
    <property type="molecule type" value="Genomic_DNA"/>
</dbReference>
<gene>
    <name evidence="1" type="ORF">POCTA_138.1.T0500151</name>
</gene>
<dbReference type="Proteomes" id="UP000683925">
    <property type="component" value="Unassembled WGS sequence"/>
</dbReference>
<evidence type="ECO:0000313" key="2">
    <source>
        <dbReference type="Proteomes" id="UP000683925"/>
    </source>
</evidence>
<dbReference type="AlphaFoldDB" id="A0A8S1USQ6"/>
<name>A0A8S1USQ6_PAROT</name>
<protein>
    <submittedName>
        <fullName evidence="1">Uncharacterized protein</fullName>
    </submittedName>
</protein>
<accession>A0A8S1USQ6</accession>
<keyword evidence="2" id="KW-1185">Reference proteome</keyword>
<proteinExistence type="predicted"/>
<organism evidence="1 2">
    <name type="scientific">Paramecium octaurelia</name>
    <dbReference type="NCBI Taxonomy" id="43137"/>
    <lineage>
        <taxon>Eukaryota</taxon>
        <taxon>Sar</taxon>
        <taxon>Alveolata</taxon>
        <taxon>Ciliophora</taxon>
        <taxon>Intramacronucleata</taxon>
        <taxon>Oligohymenophorea</taxon>
        <taxon>Peniculida</taxon>
        <taxon>Parameciidae</taxon>
        <taxon>Paramecium</taxon>
    </lineage>
</organism>
<reference evidence="1" key="1">
    <citation type="submission" date="2021-01" db="EMBL/GenBank/DDBJ databases">
        <authorList>
            <consortium name="Genoscope - CEA"/>
            <person name="William W."/>
        </authorList>
    </citation>
    <scope>NUCLEOTIDE SEQUENCE</scope>
</reference>
<sequence length="67" mass="8370">MANKFKYIFQQNYNRVIKRIDDTDAIYFWLICDILKLKYPNPLKYFYSFDDTLILIIRIIIQHMRFN</sequence>
<comment type="caution">
    <text evidence="1">The sequence shown here is derived from an EMBL/GenBank/DDBJ whole genome shotgun (WGS) entry which is preliminary data.</text>
</comment>
<evidence type="ECO:0000313" key="1">
    <source>
        <dbReference type="EMBL" id="CAD8167575.1"/>
    </source>
</evidence>